<protein>
    <submittedName>
        <fullName evidence="1">Uncharacterized protein</fullName>
    </submittedName>
</protein>
<gene>
    <name evidence="1" type="ORF">S03H2_17669</name>
</gene>
<sequence length="102" mass="11596">MIEHVLNDDEFKTLVSGRTHWLIERQPIRMTNLSGGGVMQTGEHRLILKVSGLSKEDTKHVISLMIDFGVYFPAQPKYADTLKEIEAYATKEFLKATRGAFE</sequence>
<name>X1EIH1_9ZZZZ</name>
<reference evidence="1" key="1">
    <citation type="journal article" date="2014" name="Front. Microbiol.">
        <title>High frequency of phylogenetically diverse reductive dehalogenase-homologous genes in deep subseafloor sedimentary metagenomes.</title>
        <authorList>
            <person name="Kawai M."/>
            <person name="Futagami T."/>
            <person name="Toyoda A."/>
            <person name="Takaki Y."/>
            <person name="Nishi S."/>
            <person name="Hori S."/>
            <person name="Arai W."/>
            <person name="Tsubouchi T."/>
            <person name="Morono Y."/>
            <person name="Uchiyama I."/>
            <person name="Ito T."/>
            <person name="Fujiyama A."/>
            <person name="Inagaki F."/>
            <person name="Takami H."/>
        </authorList>
    </citation>
    <scope>NUCLEOTIDE SEQUENCE</scope>
    <source>
        <strain evidence="1">Expedition CK06-06</strain>
    </source>
</reference>
<proteinExistence type="predicted"/>
<dbReference type="AlphaFoldDB" id="X1EIH1"/>
<comment type="caution">
    <text evidence="1">The sequence shown here is derived from an EMBL/GenBank/DDBJ whole genome shotgun (WGS) entry which is preliminary data.</text>
</comment>
<organism evidence="1">
    <name type="scientific">marine sediment metagenome</name>
    <dbReference type="NCBI Taxonomy" id="412755"/>
    <lineage>
        <taxon>unclassified sequences</taxon>
        <taxon>metagenomes</taxon>
        <taxon>ecological metagenomes</taxon>
    </lineage>
</organism>
<evidence type="ECO:0000313" key="1">
    <source>
        <dbReference type="EMBL" id="GAH33111.1"/>
    </source>
</evidence>
<dbReference type="EMBL" id="BARU01009131">
    <property type="protein sequence ID" value="GAH33111.1"/>
    <property type="molecule type" value="Genomic_DNA"/>
</dbReference>
<accession>X1EIH1</accession>